<dbReference type="GO" id="GO:0005634">
    <property type="term" value="C:nucleus"/>
    <property type="evidence" value="ECO:0007669"/>
    <property type="project" value="TreeGrafter"/>
</dbReference>
<gene>
    <name evidence="6" type="ORF">AZE42_07503</name>
</gene>
<keyword evidence="3 4" id="KW-0418">Kinase</keyword>
<reference evidence="6 7" key="1">
    <citation type="submission" date="2016-03" db="EMBL/GenBank/DDBJ databases">
        <title>Comparative genomics of the ectomycorrhizal sister species Rhizopogon vinicolor and Rhizopogon vesiculosus (Basidiomycota: Boletales) reveals a divergence of the mating type B locus.</title>
        <authorList>
            <person name="Mujic A.B."/>
            <person name="Kuo A."/>
            <person name="Tritt A."/>
            <person name="Lipzen A."/>
            <person name="Chen C."/>
            <person name="Johnson J."/>
            <person name="Sharma A."/>
            <person name="Barry K."/>
            <person name="Grigoriev I.V."/>
            <person name="Spatafora J.W."/>
        </authorList>
    </citation>
    <scope>NUCLEOTIDE SEQUENCE [LARGE SCALE GENOMIC DNA]</scope>
    <source>
        <strain evidence="6 7">AM-OR11-056</strain>
    </source>
</reference>
<feature type="region of interest" description="Disordered" evidence="5">
    <location>
        <begin position="275"/>
        <end position="297"/>
    </location>
</feature>
<evidence type="ECO:0000256" key="2">
    <source>
        <dbReference type="ARBA" id="ARBA00022679"/>
    </source>
</evidence>
<comment type="caution">
    <text evidence="6">The sequence shown here is derived from an EMBL/GenBank/DDBJ whole genome shotgun (WGS) entry which is preliminary data.</text>
</comment>
<feature type="compositionally biased region" description="Acidic residues" evidence="5">
    <location>
        <begin position="285"/>
        <end position="297"/>
    </location>
</feature>
<dbReference type="PANTHER" id="PTHR12400">
    <property type="entry name" value="INOSITOL POLYPHOSPHATE KINASE"/>
    <property type="match status" value="1"/>
</dbReference>
<keyword evidence="2 4" id="KW-0808">Transferase</keyword>
<name>A0A1J8PI65_9AGAM</name>
<dbReference type="PANTHER" id="PTHR12400:SF108">
    <property type="entry name" value="KINASE"/>
    <property type="match status" value="1"/>
</dbReference>
<evidence type="ECO:0000256" key="5">
    <source>
        <dbReference type="SAM" id="MobiDB-lite"/>
    </source>
</evidence>
<evidence type="ECO:0000313" key="7">
    <source>
        <dbReference type="Proteomes" id="UP000183567"/>
    </source>
</evidence>
<dbReference type="GO" id="GO:0046854">
    <property type="term" value="P:phosphatidylinositol phosphate biosynthetic process"/>
    <property type="evidence" value="ECO:0007669"/>
    <property type="project" value="TreeGrafter"/>
</dbReference>
<comment type="similarity">
    <text evidence="1 4">Belongs to the inositol phosphokinase (IPK) family.</text>
</comment>
<proteinExistence type="inferred from homology"/>
<dbReference type="GO" id="GO:0000824">
    <property type="term" value="F:inositol-1,4,5,6-tetrakisphosphate 3-kinase activity"/>
    <property type="evidence" value="ECO:0007669"/>
    <property type="project" value="TreeGrafter"/>
</dbReference>
<dbReference type="Proteomes" id="UP000183567">
    <property type="component" value="Unassembled WGS sequence"/>
</dbReference>
<dbReference type="InterPro" id="IPR005522">
    <property type="entry name" value="IPK"/>
</dbReference>
<protein>
    <recommendedName>
        <fullName evidence="4">Kinase</fullName>
        <ecNumber evidence="4">2.7.-.-</ecNumber>
    </recommendedName>
</protein>
<dbReference type="SUPFAM" id="SSF56104">
    <property type="entry name" value="SAICAR synthase-like"/>
    <property type="match status" value="1"/>
</dbReference>
<dbReference type="OrthoDB" id="338650at2759"/>
<dbReference type="AlphaFoldDB" id="A0A1J8PI65"/>
<dbReference type="InterPro" id="IPR038286">
    <property type="entry name" value="IPK_sf"/>
</dbReference>
<evidence type="ECO:0000313" key="6">
    <source>
        <dbReference type="EMBL" id="OJA08942.1"/>
    </source>
</evidence>
<dbReference type="Gene3D" id="3.30.470.160">
    <property type="entry name" value="Inositol polyphosphate kinase"/>
    <property type="match status" value="1"/>
</dbReference>
<organism evidence="6 7">
    <name type="scientific">Rhizopogon vesiculosus</name>
    <dbReference type="NCBI Taxonomy" id="180088"/>
    <lineage>
        <taxon>Eukaryota</taxon>
        <taxon>Fungi</taxon>
        <taxon>Dikarya</taxon>
        <taxon>Basidiomycota</taxon>
        <taxon>Agaricomycotina</taxon>
        <taxon>Agaricomycetes</taxon>
        <taxon>Agaricomycetidae</taxon>
        <taxon>Boletales</taxon>
        <taxon>Suillineae</taxon>
        <taxon>Rhizopogonaceae</taxon>
        <taxon>Rhizopogon</taxon>
    </lineage>
</organism>
<keyword evidence="7" id="KW-1185">Reference proteome</keyword>
<dbReference type="STRING" id="180088.A0A1J8PI65"/>
<dbReference type="EC" id="2.7.-.-" evidence="4"/>
<dbReference type="EMBL" id="LVVM01006096">
    <property type="protein sequence ID" value="OJA08942.1"/>
    <property type="molecule type" value="Genomic_DNA"/>
</dbReference>
<evidence type="ECO:0000256" key="3">
    <source>
        <dbReference type="ARBA" id="ARBA00022777"/>
    </source>
</evidence>
<accession>A0A1J8PI65</accession>
<dbReference type="GO" id="GO:0008440">
    <property type="term" value="F:inositol-1,4,5-trisphosphate 3-kinase activity"/>
    <property type="evidence" value="ECO:0007669"/>
    <property type="project" value="TreeGrafter"/>
</dbReference>
<sequence length="385" mass="41965">MSNSPLPTTLAKVHPLADQVGGHAGVQTTEDDSLLLKPALPREIHFYQLITAAGDDDPLSKLRKWTPKFLGVLKLEGKLKDPDGNGDGNLEIVPASSTIALEEKDMSIPLCSFCACSHSYLIEHNVKLGTVLYDEDAPPDKKARMIKTAHNTTSGETGLRLTGFQVYSNDSPKPIVTHKSYGKSIKKEQLLEGIEMFFPVSSAPYPSPPNPLETSDPGISEPHPGLPPLLLHRVLTTLKADLEELKATLSNIEMRMIGGSILIVYEGDWARASKVFSTPSGTGTTEEEEEDDDDDEVEVEIDENGQIVLESIPDEAMDEDEDEKGAPLCSLSLIDFAHTRLTEGQGADEGVLKGIQTIIDLVRQRREKVAAMLPREGQSLPDIEP</sequence>
<evidence type="ECO:0000256" key="4">
    <source>
        <dbReference type="RuleBase" id="RU363090"/>
    </source>
</evidence>
<dbReference type="GO" id="GO:0005737">
    <property type="term" value="C:cytoplasm"/>
    <property type="evidence" value="ECO:0007669"/>
    <property type="project" value="TreeGrafter"/>
</dbReference>
<dbReference type="Pfam" id="PF03770">
    <property type="entry name" value="IPK"/>
    <property type="match status" value="2"/>
</dbReference>
<feature type="compositionally biased region" description="Polar residues" evidence="5">
    <location>
        <begin position="275"/>
        <end position="284"/>
    </location>
</feature>
<evidence type="ECO:0000256" key="1">
    <source>
        <dbReference type="ARBA" id="ARBA00007374"/>
    </source>
</evidence>
<dbReference type="GO" id="GO:0032958">
    <property type="term" value="P:inositol phosphate biosynthetic process"/>
    <property type="evidence" value="ECO:0007669"/>
    <property type="project" value="InterPro"/>
</dbReference>